<keyword evidence="1 4" id="KW-0808">Transferase</keyword>
<protein>
    <submittedName>
        <fullName evidence="4">GNAT family N-acetyltransferase</fullName>
    </submittedName>
</protein>
<dbReference type="InterPro" id="IPR016181">
    <property type="entry name" value="Acyl_CoA_acyltransferase"/>
</dbReference>
<dbReference type="SUPFAM" id="SSF55729">
    <property type="entry name" value="Acyl-CoA N-acyltransferases (Nat)"/>
    <property type="match status" value="1"/>
</dbReference>
<sequence>MPFQISPCTLDDLAALFAELDQDLQARYPSLDISTVQLCDFDPAADIALIAKEATDELGCVVLKKYAAQIGELKRLYIAPTARRRGIAQQLLLMIENLARAQDYQQIILETGDQQAEAVALYLSLGYSQTPAYPPYCDNPVSICFAKHLI</sequence>
<keyword evidence="2" id="KW-0012">Acyltransferase</keyword>
<evidence type="ECO:0000259" key="3">
    <source>
        <dbReference type="PROSITE" id="PS51186"/>
    </source>
</evidence>
<gene>
    <name evidence="4" type="ORF">HQ393_05795</name>
</gene>
<evidence type="ECO:0000313" key="4">
    <source>
        <dbReference type="EMBL" id="QLG87809.1"/>
    </source>
</evidence>
<proteinExistence type="predicted"/>
<dbReference type="PANTHER" id="PTHR43877:SF2">
    <property type="entry name" value="AMINOALKYLPHOSPHONATE N-ACETYLTRANSFERASE-RELATED"/>
    <property type="match status" value="1"/>
</dbReference>
<dbReference type="Pfam" id="PF00583">
    <property type="entry name" value="Acetyltransf_1"/>
    <property type="match status" value="1"/>
</dbReference>
<dbReference type="GO" id="GO:0016747">
    <property type="term" value="F:acyltransferase activity, transferring groups other than amino-acyl groups"/>
    <property type="evidence" value="ECO:0007669"/>
    <property type="project" value="InterPro"/>
</dbReference>
<evidence type="ECO:0000256" key="2">
    <source>
        <dbReference type="ARBA" id="ARBA00023315"/>
    </source>
</evidence>
<evidence type="ECO:0000313" key="5">
    <source>
        <dbReference type="Proteomes" id="UP000509597"/>
    </source>
</evidence>
<dbReference type="CDD" id="cd04301">
    <property type="entry name" value="NAT_SF"/>
    <property type="match status" value="1"/>
</dbReference>
<keyword evidence="5" id="KW-1185">Reference proteome</keyword>
<dbReference type="KEGG" id="chiz:HQ393_05795"/>
<organism evidence="4 5">
    <name type="scientific">Chitinibacter bivalviorum</name>
    <dbReference type="NCBI Taxonomy" id="2739434"/>
    <lineage>
        <taxon>Bacteria</taxon>
        <taxon>Pseudomonadati</taxon>
        <taxon>Pseudomonadota</taxon>
        <taxon>Betaproteobacteria</taxon>
        <taxon>Neisseriales</taxon>
        <taxon>Chitinibacteraceae</taxon>
        <taxon>Chitinibacter</taxon>
    </lineage>
</organism>
<feature type="domain" description="N-acetyltransferase" evidence="3">
    <location>
        <begin position="3"/>
        <end position="150"/>
    </location>
</feature>
<dbReference type="RefSeq" id="WP_179357889.1">
    <property type="nucleotide sequence ID" value="NZ_CP058627.1"/>
</dbReference>
<dbReference type="InterPro" id="IPR000182">
    <property type="entry name" value="GNAT_dom"/>
</dbReference>
<accession>A0A7H9BGY3</accession>
<dbReference type="InterPro" id="IPR050832">
    <property type="entry name" value="Bact_Acetyltransf"/>
</dbReference>
<evidence type="ECO:0000256" key="1">
    <source>
        <dbReference type="ARBA" id="ARBA00022679"/>
    </source>
</evidence>
<reference evidence="4 5" key="1">
    <citation type="submission" date="2020-07" db="EMBL/GenBank/DDBJ databases">
        <title>Complete genome sequence of Chitinibacter sp. 2T18.</title>
        <authorList>
            <person name="Bae J.-W."/>
            <person name="Choi J.-W."/>
        </authorList>
    </citation>
    <scope>NUCLEOTIDE SEQUENCE [LARGE SCALE GENOMIC DNA]</scope>
    <source>
        <strain evidence="4 5">2T18</strain>
    </source>
</reference>
<dbReference type="EMBL" id="CP058627">
    <property type="protein sequence ID" value="QLG87809.1"/>
    <property type="molecule type" value="Genomic_DNA"/>
</dbReference>
<name>A0A7H9BGY3_9NEIS</name>
<dbReference type="Gene3D" id="3.40.630.30">
    <property type="match status" value="1"/>
</dbReference>
<dbReference type="AlphaFoldDB" id="A0A7H9BGY3"/>
<dbReference type="PROSITE" id="PS51186">
    <property type="entry name" value="GNAT"/>
    <property type="match status" value="1"/>
</dbReference>
<dbReference type="Proteomes" id="UP000509597">
    <property type="component" value="Chromosome"/>
</dbReference>
<dbReference type="PANTHER" id="PTHR43877">
    <property type="entry name" value="AMINOALKYLPHOSPHONATE N-ACETYLTRANSFERASE-RELATED-RELATED"/>
    <property type="match status" value="1"/>
</dbReference>